<keyword evidence="3" id="KW-1185">Reference proteome</keyword>
<keyword evidence="1" id="KW-1133">Transmembrane helix</keyword>
<gene>
    <name evidence="2" type="ORF">SAMN02745164_01353</name>
</gene>
<sequence>MIFLNPFIVIIGMIIYIIPYLWPLSFAITMFIYHILLKNRDEHIKRLKKLFKAKNIELIALEQIKEGNSLKILFGYLISFAGFSIIFIKISNQLEKFYNQISSVEELQNLEYVLPGFDTFLFFLFLFFIWFTYTKLINKIIKDQFYIQNVEIQKNLIDKPILKYRDSNFVMFLRIITFNLYEWFLLISLIKETNSLYIADGTYKILEENNKNEDIINNKKVDTHSMNLDPKNFNSKDEFLSYVYLELSKLDTVSRIKKMEELLQKNILTKEEIEKIKKMF</sequence>
<evidence type="ECO:0000256" key="1">
    <source>
        <dbReference type="SAM" id="Phobius"/>
    </source>
</evidence>
<protein>
    <submittedName>
        <fullName evidence="2">Uncharacterized protein</fullName>
    </submittedName>
</protein>
<proteinExistence type="predicted"/>
<organism evidence="2 3">
    <name type="scientific">Marinitoga hydrogenitolerans (strain DSM 16785 / JCM 12826 / AT1271)</name>
    <dbReference type="NCBI Taxonomy" id="1122195"/>
    <lineage>
        <taxon>Bacteria</taxon>
        <taxon>Thermotogati</taxon>
        <taxon>Thermotogota</taxon>
        <taxon>Thermotogae</taxon>
        <taxon>Petrotogales</taxon>
        <taxon>Petrotogaceae</taxon>
        <taxon>Marinitoga</taxon>
    </lineage>
</organism>
<dbReference type="OrthoDB" id="44409at2"/>
<comment type="caution">
    <text evidence="2">The sequence shown here is derived from an EMBL/GenBank/DDBJ whole genome shotgun (WGS) entry which is preliminary data.</text>
</comment>
<dbReference type="STRING" id="1122195.SAMN02745164_01353"/>
<feature type="transmembrane region" description="Helical" evidence="1">
    <location>
        <begin position="6"/>
        <end position="36"/>
    </location>
</feature>
<dbReference type="AlphaFoldDB" id="A0A1M4X7L5"/>
<name>A0A1M4X7L5_MARH1</name>
<accession>A0A1M4X7L5</accession>
<dbReference type="RefSeq" id="WP_072864782.1">
    <property type="nucleotide sequence ID" value="NZ_FQUI01000020.1"/>
</dbReference>
<feature type="transmembrane region" description="Helical" evidence="1">
    <location>
        <begin position="112"/>
        <end position="133"/>
    </location>
</feature>
<evidence type="ECO:0000313" key="2">
    <source>
        <dbReference type="EMBL" id="SHE89112.1"/>
    </source>
</evidence>
<dbReference type="Proteomes" id="UP000184334">
    <property type="component" value="Unassembled WGS sequence"/>
</dbReference>
<evidence type="ECO:0000313" key="3">
    <source>
        <dbReference type="Proteomes" id="UP000184334"/>
    </source>
</evidence>
<keyword evidence="1" id="KW-0812">Transmembrane</keyword>
<feature type="transmembrane region" description="Helical" evidence="1">
    <location>
        <begin position="73"/>
        <end position="92"/>
    </location>
</feature>
<keyword evidence="1" id="KW-0472">Membrane</keyword>
<dbReference type="EMBL" id="FQUI01000020">
    <property type="protein sequence ID" value="SHE89112.1"/>
    <property type="molecule type" value="Genomic_DNA"/>
</dbReference>
<feature type="transmembrane region" description="Helical" evidence="1">
    <location>
        <begin position="169"/>
        <end position="190"/>
    </location>
</feature>
<reference evidence="2" key="1">
    <citation type="submission" date="2016-11" db="EMBL/GenBank/DDBJ databases">
        <authorList>
            <person name="Varghese N."/>
            <person name="Submissions S."/>
        </authorList>
    </citation>
    <scope>NUCLEOTIDE SEQUENCE [LARGE SCALE GENOMIC DNA]</scope>
    <source>
        <strain evidence="2">DSM 16785</strain>
    </source>
</reference>